<comment type="similarity">
    <text evidence="1">Belongs to the sulfotransferase 1 family.</text>
</comment>
<dbReference type="AlphaFoldDB" id="A0A8I6RI64"/>
<dbReference type="EnsemblMetazoa" id="XM_014390096.2">
    <property type="protein sequence ID" value="XP_014245582.1"/>
    <property type="gene ID" value="LOC106664404"/>
</dbReference>
<keyword evidence="5" id="KW-1185">Reference proteome</keyword>
<evidence type="ECO:0000313" key="4">
    <source>
        <dbReference type="EnsemblMetazoa" id="XP_014245583.1"/>
    </source>
</evidence>
<dbReference type="SUPFAM" id="SSF52540">
    <property type="entry name" value="P-loop containing nucleoside triphosphate hydrolases"/>
    <property type="match status" value="1"/>
</dbReference>
<dbReference type="GO" id="GO:0008146">
    <property type="term" value="F:sulfotransferase activity"/>
    <property type="evidence" value="ECO:0007669"/>
    <property type="project" value="InterPro"/>
</dbReference>
<dbReference type="OrthoDB" id="205623at2759"/>
<dbReference type="RefSeq" id="XP_014245580.1">
    <property type="nucleotide sequence ID" value="XM_014390094.2"/>
</dbReference>
<dbReference type="InterPro" id="IPR027417">
    <property type="entry name" value="P-loop_NTPase"/>
</dbReference>
<keyword evidence="2" id="KW-0808">Transferase</keyword>
<feature type="domain" description="Sulfotransferase" evidence="3">
    <location>
        <begin position="56"/>
        <end position="328"/>
    </location>
</feature>
<dbReference type="GeneID" id="106664404"/>
<protein>
    <recommendedName>
        <fullName evidence="3">Sulfotransferase domain-containing protein</fullName>
    </recommendedName>
</protein>
<organism evidence="4 5">
    <name type="scientific">Cimex lectularius</name>
    <name type="common">Bed bug</name>
    <name type="synonym">Acanthia lectularia</name>
    <dbReference type="NCBI Taxonomy" id="79782"/>
    <lineage>
        <taxon>Eukaryota</taxon>
        <taxon>Metazoa</taxon>
        <taxon>Ecdysozoa</taxon>
        <taxon>Arthropoda</taxon>
        <taxon>Hexapoda</taxon>
        <taxon>Insecta</taxon>
        <taxon>Pterygota</taxon>
        <taxon>Neoptera</taxon>
        <taxon>Paraneoptera</taxon>
        <taxon>Hemiptera</taxon>
        <taxon>Heteroptera</taxon>
        <taxon>Panheteroptera</taxon>
        <taxon>Cimicomorpha</taxon>
        <taxon>Cimicidae</taxon>
        <taxon>Cimex</taxon>
    </lineage>
</organism>
<dbReference type="Proteomes" id="UP000494040">
    <property type="component" value="Unassembled WGS sequence"/>
</dbReference>
<dbReference type="Gene3D" id="3.40.50.300">
    <property type="entry name" value="P-loop containing nucleotide triphosphate hydrolases"/>
    <property type="match status" value="1"/>
</dbReference>
<name>A0A8I6RI64_CIMLE</name>
<dbReference type="OMA" id="DTWIVTF"/>
<dbReference type="RefSeq" id="XP_014245582.1">
    <property type="nucleotide sequence ID" value="XM_014390096.2"/>
</dbReference>
<dbReference type="RefSeq" id="XP_014245583.1">
    <property type="nucleotide sequence ID" value="XM_014390097.2"/>
</dbReference>
<sequence length="335" mass="39604">MFPYKIIDLEDSMNKQLMSHFDGERTGFCQVGPKKWLLPAAYKQHAEQYYTMPIKKDDVWIITFPRSGTTLCQELVWMVNNNFDYEKSGSTTLDRKFPFYEFSILHHIKFHEEVNEMNNNDPKVAKVLAYWREHGYKTFPDLPSPRHIKTHLPFSLLPQDLVDTCKSIYVARNAKDVAVSYYHHNKLLKLHGYVGDFQQYWDYFEKDLLVYSPYFEHVKEGWERRNHPNVLFIYYENIVKDLKGSIKKIADFLNKPASEEDVERLAQHLEINNFRKNVKIHEDIEMKGMTNPDAEGFIRSGKTGDKKEFTDELAKKADNWILENLKNTDILFPGM</sequence>
<evidence type="ECO:0000259" key="3">
    <source>
        <dbReference type="Pfam" id="PF00685"/>
    </source>
</evidence>
<evidence type="ECO:0000313" key="5">
    <source>
        <dbReference type="Proteomes" id="UP000494040"/>
    </source>
</evidence>
<dbReference type="EnsemblMetazoa" id="XM_014390094.2">
    <property type="protein sequence ID" value="XP_014245580.1"/>
    <property type="gene ID" value="LOC106664404"/>
</dbReference>
<accession>A0A8I6RI64</accession>
<dbReference type="KEGG" id="clec:106664404"/>
<evidence type="ECO:0000256" key="1">
    <source>
        <dbReference type="ARBA" id="ARBA00005771"/>
    </source>
</evidence>
<dbReference type="PANTHER" id="PTHR11783">
    <property type="entry name" value="SULFOTRANSFERASE SULT"/>
    <property type="match status" value="1"/>
</dbReference>
<dbReference type="Pfam" id="PF00685">
    <property type="entry name" value="Sulfotransfer_1"/>
    <property type="match status" value="1"/>
</dbReference>
<proteinExistence type="inferred from homology"/>
<dbReference type="InterPro" id="IPR000863">
    <property type="entry name" value="Sulfotransferase_dom"/>
</dbReference>
<dbReference type="EnsemblMetazoa" id="XM_014390097.2">
    <property type="protein sequence ID" value="XP_014245583.1"/>
    <property type="gene ID" value="LOC106664404"/>
</dbReference>
<evidence type="ECO:0000256" key="2">
    <source>
        <dbReference type="ARBA" id="ARBA00022679"/>
    </source>
</evidence>
<reference evidence="4" key="1">
    <citation type="submission" date="2022-01" db="UniProtKB">
        <authorList>
            <consortium name="EnsemblMetazoa"/>
        </authorList>
    </citation>
    <scope>IDENTIFICATION</scope>
</reference>